<dbReference type="InterPro" id="IPR008532">
    <property type="entry name" value="NFACT_RNA-bd"/>
</dbReference>
<evidence type="ECO:0000313" key="9">
    <source>
        <dbReference type="Proteomes" id="UP000274131"/>
    </source>
</evidence>
<name>A0A0N4VF64_ENTVE</name>
<gene>
    <name evidence="8" type="ORF">EVEC_LOCUS8786</name>
</gene>
<dbReference type="PANTHER" id="PTHR15239:SF6">
    <property type="entry name" value="RIBOSOME QUALITY CONTROL COMPLEX SUBUNIT NEMF"/>
    <property type="match status" value="1"/>
</dbReference>
<dbReference type="GO" id="GO:1990112">
    <property type="term" value="C:RQC complex"/>
    <property type="evidence" value="ECO:0007669"/>
    <property type="project" value="TreeGrafter"/>
</dbReference>
<evidence type="ECO:0000259" key="7">
    <source>
        <dbReference type="Pfam" id="PF11923"/>
    </source>
</evidence>
<feature type="region of interest" description="Disordered" evidence="5">
    <location>
        <begin position="797"/>
        <end position="816"/>
    </location>
</feature>
<accession>A0A0N4VF64</accession>
<keyword evidence="3" id="KW-0963">Cytoplasm</keyword>
<dbReference type="OrthoDB" id="207084at2759"/>
<dbReference type="GO" id="GO:0043023">
    <property type="term" value="F:ribosomal large subunit binding"/>
    <property type="evidence" value="ECO:0007669"/>
    <property type="project" value="TreeGrafter"/>
</dbReference>
<dbReference type="InterPro" id="IPR021846">
    <property type="entry name" value="NFACT-C"/>
</dbReference>
<dbReference type="AlphaFoldDB" id="A0A0N4VF64"/>
<protein>
    <submittedName>
        <fullName evidence="10">NFACT-R_1 domain-containing protein</fullName>
    </submittedName>
</protein>
<dbReference type="GO" id="GO:0005737">
    <property type="term" value="C:cytoplasm"/>
    <property type="evidence" value="ECO:0007669"/>
    <property type="project" value="UniProtKB-SubCell"/>
</dbReference>
<evidence type="ECO:0000313" key="8">
    <source>
        <dbReference type="EMBL" id="VDD94035.1"/>
    </source>
</evidence>
<dbReference type="GO" id="GO:1990116">
    <property type="term" value="P:ribosome-associated ubiquitin-dependent protein catabolic process"/>
    <property type="evidence" value="ECO:0007669"/>
    <property type="project" value="TreeGrafter"/>
</dbReference>
<dbReference type="WBParaSite" id="EVEC_0000937601-mRNA-1">
    <property type="protein sequence ID" value="EVEC_0000937601-mRNA-1"/>
    <property type="gene ID" value="EVEC_0000937601"/>
</dbReference>
<reference evidence="8 9" key="2">
    <citation type="submission" date="2018-10" db="EMBL/GenBank/DDBJ databases">
        <authorList>
            <consortium name="Pathogen Informatics"/>
        </authorList>
    </citation>
    <scope>NUCLEOTIDE SEQUENCE [LARGE SCALE GENOMIC DNA]</scope>
</reference>
<evidence type="ECO:0000259" key="6">
    <source>
        <dbReference type="Pfam" id="PF05670"/>
    </source>
</evidence>
<proteinExistence type="inferred from homology"/>
<feature type="region of interest" description="Disordered" evidence="5">
    <location>
        <begin position="708"/>
        <end position="740"/>
    </location>
</feature>
<sequence length="888" mass="101476">MKSRFSTIDIFAVVHELKRLEGLRVVNIYDIDSRTYLIKFQHPGEKCFILFESGTKIHVTKHEWAKAQFPSSFSMKLRKHIKQKRLSNVQQLGIDRVVDLQFGSDEFACHVVVSFIKCFGQDSPKFETGVRRFFRYPLENARQNVSYPDSSAIEEVLKRAKSGEPLKRVLAMSTSFGPSLLEHCLISSGFERNAKAYEPSSLSRIMVVYKLASEIFETLRKIPCKGYLIFVTKTRPDGSVFENYEEFHPFPFVQFAPSNVREFDSFSECLDEFFGSFESQKADRKAILLEREAMKKLENVKKDHERIWAAFKLFQERIRSLTQSRTEKEELANLLELNCEAVDRALLVIRSAIANQMTWEMIDEMRIKASEAGDTVAMMISSLDLNSNAMTLSLGDPYDAEAPTKQVTIDIGLSAYQNARKLHSEKKLAADKEQKTLQSSAKALQSAQLKTKEFLKTVQVKTDIAKSRQLMWFEKFYWFISSEGYLVIGGRDAQQNELLVKRYLRPGDIYVHADVRGGSSIVIRNKTKNFDIPPKTLNEAGVMAVCYSSAWEAKISASAWWVYNYQVSRTAPTGEYLPSGSFMIRGKKNYLPTCQLQMGFGLLFKLDEFSFEKRQTDFEKKGEEAVTEVAEAEREDADVELSLEQGNEEDEEAKDSDEYPDVEINLDEILIRNGVDEDGDYTILQIGPSAPKNLVKNEVEGQFHNKVNGTKDNEVKKNRPMTKREKHKAEKIKKKYRDQDDEERELRLMLLASKPAEKNKKEANPTSRPAKFIATSNVKEEKLDERESAVEPDVKKKFNNKKPVPNKVGVSEENESDNELFVAEQDDTKMLNSLTWRPHPEDVLLYAVPMVAPYSVMQKFKFKVKLTPGNGKKGKAAKSAIALFQVKI</sequence>
<keyword evidence="9" id="KW-1185">Reference proteome</keyword>
<dbReference type="Pfam" id="PF05833">
    <property type="entry name" value="NFACT_N"/>
    <property type="match status" value="1"/>
</dbReference>
<dbReference type="Proteomes" id="UP000274131">
    <property type="component" value="Unassembled WGS sequence"/>
</dbReference>
<dbReference type="InterPro" id="IPR051608">
    <property type="entry name" value="RQC_Subunit_NEMF"/>
</dbReference>
<dbReference type="Pfam" id="PF11923">
    <property type="entry name" value="NFACT-C"/>
    <property type="match status" value="1"/>
</dbReference>
<evidence type="ECO:0000256" key="4">
    <source>
        <dbReference type="ARBA" id="ARBA00023054"/>
    </source>
</evidence>
<evidence type="ECO:0000256" key="3">
    <source>
        <dbReference type="ARBA" id="ARBA00022490"/>
    </source>
</evidence>
<dbReference type="Pfam" id="PF05670">
    <property type="entry name" value="NFACT-R_1"/>
    <property type="match status" value="1"/>
</dbReference>
<feature type="region of interest" description="Disordered" evidence="5">
    <location>
        <begin position="620"/>
        <end position="658"/>
    </location>
</feature>
<feature type="domain" description="NFACT RNA-binding" evidence="6">
    <location>
        <begin position="475"/>
        <end position="586"/>
    </location>
</feature>
<dbReference type="EMBL" id="UXUI01009610">
    <property type="protein sequence ID" value="VDD94035.1"/>
    <property type="molecule type" value="Genomic_DNA"/>
</dbReference>
<evidence type="ECO:0000256" key="5">
    <source>
        <dbReference type="SAM" id="MobiDB-lite"/>
    </source>
</evidence>
<keyword evidence="4" id="KW-0175">Coiled coil</keyword>
<evidence type="ECO:0000256" key="2">
    <source>
        <dbReference type="ARBA" id="ARBA00008318"/>
    </source>
</evidence>
<evidence type="ECO:0000313" key="10">
    <source>
        <dbReference type="WBParaSite" id="EVEC_0000937601-mRNA-1"/>
    </source>
</evidence>
<dbReference type="GO" id="GO:0000049">
    <property type="term" value="F:tRNA binding"/>
    <property type="evidence" value="ECO:0007669"/>
    <property type="project" value="TreeGrafter"/>
</dbReference>
<dbReference type="Gene3D" id="2.30.310.10">
    <property type="entry name" value="ibrinogen binding protein from staphylococcus aureus domain"/>
    <property type="match status" value="1"/>
</dbReference>
<dbReference type="PANTHER" id="PTHR15239">
    <property type="entry name" value="NUCLEAR EXPORT MEDIATOR FACTOR NEMF"/>
    <property type="match status" value="1"/>
</dbReference>
<dbReference type="GO" id="GO:0072344">
    <property type="term" value="P:rescue of stalled ribosome"/>
    <property type="evidence" value="ECO:0007669"/>
    <property type="project" value="TreeGrafter"/>
</dbReference>
<comment type="similarity">
    <text evidence="2">Belongs to the NEMF family.</text>
</comment>
<feature type="compositionally biased region" description="Basic residues" evidence="5">
    <location>
        <begin position="718"/>
        <end position="736"/>
    </location>
</feature>
<evidence type="ECO:0000256" key="1">
    <source>
        <dbReference type="ARBA" id="ARBA00004496"/>
    </source>
</evidence>
<dbReference type="STRING" id="51028.A0A0N4VF64"/>
<comment type="subcellular location">
    <subcellularLocation>
        <location evidence="1">Cytoplasm</location>
    </subcellularLocation>
</comment>
<feature type="compositionally biased region" description="Acidic residues" evidence="5">
    <location>
        <begin position="633"/>
        <end position="658"/>
    </location>
</feature>
<feature type="domain" description="NFACT protein C-terminal" evidence="7">
    <location>
        <begin position="825"/>
        <end position="885"/>
    </location>
</feature>
<organism evidence="10">
    <name type="scientific">Enterobius vermicularis</name>
    <name type="common">Human pinworm</name>
    <dbReference type="NCBI Taxonomy" id="51028"/>
    <lineage>
        <taxon>Eukaryota</taxon>
        <taxon>Metazoa</taxon>
        <taxon>Ecdysozoa</taxon>
        <taxon>Nematoda</taxon>
        <taxon>Chromadorea</taxon>
        <taxon>Rhabditida</taxon>
        <taxon>Spirurina</taxon>
        <taxon>Oxyuridomorpha</taxon>
        <taxon>Oxyuroidea</taxon>
        <taxon>Oxyuridae</taxon>
        <taxon>Enterobius</taxon>
    </lineage>
</organism>
<feature type="compositionally biased region" description="Basic and acidic residues" evidence="5">
    <location>
        <begin position="708"/>
        <end position="717"/>
    </location>
</feature>
<reference evidence="10" key="1">
    <citation type="submission" date="2017-02" db="UniProtKB">
        <authorList>
            <consortium name="WormBaseParasite"/>
        </authorList>
    </citation>
    <scope>IDENTIFICATION</scope>
</reference>